<proteinExistence type="predicted"/>
<name>A0A6M3LVV8_9ZZZZ</name>
<dbReference type="EMBL" id="MT143822">
    <property type="protein sequence ID" value="QJB03045.1"/>
    <property type="molecule type" value="Genomic_DNA"/>
</dbReference>
<protein>
    <submittedName>
        <fullName evidence="1">Uncharacterized protein</fullName>
    </submittedName>
</protein>
<gene>
    <name evidence="1" type="ORF">MM171A01442_0009</name>
    <name evidence="2" type="ORF">MM171B00931_0009</name>
</gene>
<evidence type="ECO:0000313" key="2">
    <source>
        <dbReference type="EMBL" id="QJB03045.1"/>
    </source>
</evidence>
<accession>A0A6M3LVV8</accession>
<dbReference type="EMBL" id="MT143618">
    <property type="protein sequence ID" value="QJA98933.1"/>
    <property type="molecule type" value="Genomic_DNA"/>
</dbReference>
<sequence>MESLTQQIENDLDLIISDLIQQSDLNYNLQKAIRLKRIGFINSIETKILKKNKINEDTILLPFKAKYYREKYPFLKFITEIELKKICRKYNLISAPIYNYVGTIPDKNLMEIENTQLLLKADNPLKRWFIKILEFDKNLPAKIKKYFKDWVEYEGKIEGWDKRRAQGESDCESLSLLIRGKLRMEIWFVSWEDIIKEANLTELYICAPKNNFVISRELIKEDGNSYYCSTFNNKESLKEKCTIVKYTDPIVFRYCRDGVQIISKWGEEANGVVNDIEN</sequence>
<reference evidence="1" key="1">
    <citation type="submission" date="2020-03" db="EMBL/GenBank/DDBJ databases">
        <title>The deep terrestrial virosphere.</title>
        <authorList>
            <person name="Holmfeldt K."/>
            <person name="Nilsson E."/>
            <person name="Simone D."/>
            <person name="Lopez-Fernandez M."/>
            <person name="Wu X."/>
            <person name="de Brujin I."/>
            <person name="Lundin D."/>
            <person name="Andersson A."/>
            <person name="Bertilsson S."/>
            <person name="Dopson M."/>
        </authorList>
    </citation>
    <scope>NUCLEOTIDE SEQUENCE</scope>
    <source>
        <strain evidence="1">MM171A01442</strain>
        <strain evidence="2">MM171B00931</strain>
    </source>
</reference>
<dbReference type="AlphaFoldDB" id="A0A6M3LVV8"/>
<evidence type="ECO:0000313" key="1">
    <source>
        <dbReference type="EMBL" id="QJA98933.1"/>
    </source>
</evidence>
<organism evidence="1">
    <name type="scientific">viral metagenome</name>
    <dbReference type="NCBI Taxonomy" id="1070528"/>
    <lineage>
        <taxon>unclassified sequences</taxon>
        <taxon>metagenomes</taxon>
        <taxon>organismal metagenomes</taxon>
    </lineage>
</organism>